<gene>
    <name evidence="7" type="ORF">IMCC3088_2184</name>
</gene>
<evidence type="ECO:0000313" key="8">
    <source>
        <dbReference type="Proteomes" id="UP000005615"/>
    </source>
</evidence>
<feature type="transmembrane region" description="Helical" evidence="6">
    <location>
        <begin position="77"/>
        <end position="95"/>
    </location>
</feature>
<evidence type="ECO:0000256" key="1">
    <source>
        <dbReference type="ARBA" id="ARBA00004141"/>
    </source>
</evidence>
<dbReference type="Pfam" id="PF04241">
    <property type="entry name" value="DUF423"/>
    <property type="match status" value="1"/>
</dbReference>
<dbReference type="PANTHER" id="PTHR43461">
    <property type="entry name" value="TRANSMEMBRANE PROTEIN 256"/>
    <property type="match status" value="1"/>
</dbReference>
<dbReference type="InterPro" id="IPR006696">
    <property type="entry name" value="DUF423"/>
</dbReference>
<comment type="caution">
    <text evidence="7">The sequence shown here is derived from an EMBL/GenBank/DDBJ whole genome shotgun (WGS) entry which is preliminary data.</text>
</comment>
<name>F3L3J2_9GAMM</name>
<feature type="transmembrane region" description="Helical" evidence="6">
    <location>
        <begin position="46"/>
        <end position="65"/>
    </location>
</feature>
<evidence type="ECO:0000256" key="5">
    <source>
        <dbReference type="ARBA" id="ARBA00023136"/>
    </source>
</evidence>
<keyword evidence="4 6" id="KW-1133">Transmembrane helix</keyword>
<organism evidence="7 8">
    <name type="scientific">Aequoribacter fuscus</name>
    <dbReference type="NCBI Taxonomy" id="2518989"/>
    <lineage>
        <taxon>Bacteria</taxon>
        <taxon>Pseudomonadati</taxon>
        <taxon>Pseudomonadota</taxon>
        <taxon>Gammaproteobacteria</taxon>
        <taxon>Cellvibrionales</taxon>
        <taxon>Halieaceae</taxon>
        <taxon>Aequoribacter</taxon>
    </lineage>
</organism>
<keyword evidence="8" id="KW-1185">Reference proteome</keyword>
<protein>
    <submittedName>
        <fullName evidence="7">Uncharacterized small membrane protein</fullName>
    </submittedName>
</protein>
<comment type="similarity">
    <text evidence="2">Belongs to the UPF0382 family.</text>
</comment>
<sequence>MWFSKPERTMQTAAALGALAVIAGAFGGHAIDRFMPPSDIAVYQTAVKYHFWHALALLLIAIAQWRPPASIWLARSALLFTVGCVLFSGSLYTLTLMNWRFLGIITPFGGLAFILAWLCLIPASKELIKHE</sequence>
<dbReference type="GO" id="GO:0005886">
    <property type="term" value="C:plasma membrane"/>
    <property type="evidence" value="ECO:0007669"/>
    <property type="project" value="TreeGrafter"/>
</dbReference>
<keyword evidence="3 6" id="KW-0812">Transmembrane</keyword>
<evidence type="ECO:0000256" key="6">
    <source>
        <dbReference type="SAM" id="Phobius"/>
    </source>
</evidence>
<dbReference type="PANTHER" id="PTHR43461:SF1">
    <property type="entry name" value="TRANSMEMBRANE PROTEIN 256"/>
    <property type="match status" value="1"/>
</dbReference>
<dbReference type="EMBL" id="AEIG01000064">
    <property type="protein sequence ID" value="EGG29104.1"/>
    <property type="molecule type" value="Genomic_DNA"/>
</dbReference>
<dbReference type="AlphaFoldDB" id="F3L3J2"/>
<keyword evidence="5 6" id="KW-0472">Membrane</keyword>
<proteinExistence type="inferred from homology"/>
<accession>F3L3J2</accession>
<dbReference type="eggNOG" id="COG2363">
    <property type="taxonomic scope" value="Bacteria"/>
</dbReference>
<comment type="subcellular location">
    <subcellularLocation>
        <location evidence="1">Membrane</location>
        <topology evidence="1">Multi-pass membrane protein</topology>
    </subcellularLocation>
</comment>
<feature type="transmembrane region" description="Helical" evidence="6">
    <location>
        <begin position="101"/>
        <end position="121"/>
    </location>
</feature>
<dbReference type="STRING" id="2518989.IMCC3088_2184"/>
<evidence type="ECO:0000313" key="7">
    <source>
        <dbReference type="EMBL" id="EGG29104.1"/>
    </source>
</evidence>
<evidence type="ECO:0000256" key="4">
    <source>
        <dbReference type="ARBA" id="ARBA00022989"/>
    </source>
</evidence>
<dbReference type="Proteomes" id="UP000005615">
    <property type="component" value="Unassembled WGS sequence"/>
</dbReference>
<reference evidence="7 8" key="1">
    <citation type="journal article" date="2011" name="J. Bacteriol.">
        <title>Genome sequence of strain IMCC3088, a proteorhodopsin-containing marine bacterium belonging to the OM60/NOR5 clade.</title>
        <authorList>
            <person name="Jang Y."/>
            <person name="Oh H.M."/>
            <person name="Kang I."/>
            <person name="Lee K."/>
            <person name="Yang S.J."/>
            <person name="Cho J.C."/>
        </authorList>
    </citation>
    <scope>NUCLEOTIDE SEQUENCE [LARGE SCALE GENOMIC DNA]</scope>
    <source>
        <strain evidence="7 8">IMCC3088</strain>
    </source>
</reference>
<evidence type="ECO:0000256" key="3">
    <source>
        <dbReference type="ARBA" id="ARBA00022692"/>
    </source>
</evidence>
<evidence type="ECO:0000256" key="2">
    <source>
        <dbReference type="ARBA" id="ARBA00009694"/>
    </source>
</evidence>